<dbReference type="PANTHER" id="PTHR30265:SF4">
    <property type="entry name" value="KOW MOTIF FAMILY PROTEIN, EXPRESSED"/>
    <property type="match status" value="1"/>
</dbReference>
<dbReference type="GO" id="GO:0006354">
    <property type="term" value="P:DNA-templated transcription elongation"/>
    <property type="evidence" value="ECO:0007669"/>
    <property type="project" value="InterPro"/>
</dbReference>
<dbReference type="RefSeq" id="WP_069912224.1">
    <property type="nucleotide sequence ID" value="NZ_LAJE02000373.1"/>
</dbReference>
<evidence type="ECO:0000256" key="2">
    <source>
        <dbReference type="ARBA" id="ARBA00023015"/>
    </source>
</evidence>
<evidence type="ECO:0000256" key="4">
    <source>
        <dbReference type="RuleBase" id="RU000538"/>
    </source>
</evidence>
<dbReference type="Proteomes" id="UP000095463">
    <property type="component" value="Unassembled WGS sequence"/>
</dbReference>
<dbReference type="OrthoDB" id="9787731at2"/>
<reference evidence="6 7" key="1">
    <citation type="journal article" date="2015" name="Genome Announc.">
        <title>Genome Assemblies of Three Soil-Associated Devosia species: D. insulae, D. limi, and D. soli.</title>
        <authorList>
            <person name="Hassan Y.I."/>
            <person name="Lepp D."/>
            <person name="Zhou T."/>
        </authorList>
    </citation>
    <scope>NUCLEOTIDE SEQUENCE [LARGE SCALE GENOMIC DNA]</scope>
    <source>
        <strain evidence="6 7">DS-56</strain>
    </source>
</reference>
<dbReference type="SUPFAM" id="SSF82679">
    <property type="entry name" value="N-utilization substance G protein NusG, N-terminal domain"/>
    <property type="match status" value="1"/>
</dbReference>
<gene>
    <name evidence="6" type="ORF">VW23_004660</name>
</gene>
<dbReference type="PANTHER" id="PTHR30265">
    <property type="entry name" value="RHO-INTERACTING TRANSCRIPTION TERMINATION FACTOR NUSG"/>
    <property type="match status" value="1"/>
</dbReference>
<dbReference type="InterPro" id="IPR006645">
    <property type="entry name" value="NGN-like_dom"/>
</dbReference>
<dbReference type="AlphaFoldDB" id="A0A1E5XIQ1"/>
<dbReference type="PRINTS" id="PR00338">
    <property type="entry name" value="NUSGTNSCPFCT"/>
</dbReference>
<name>A0A1E5XIQ1_9HYPH</name>
<comment type="function">
    <text evidence="4">Participates in transcription elongation, termination and antitermination.</text>
</comment>
<evidence type="ECO:0000313" key="7">
    <source>
        <dbReference type="Proteomes" id="UP000095463"/>
    </source>
</evidence>
<dbReference type="PROSITE" id="PS01014">
    <property type="entry name" value="NUSG"/>
    <property type="match status" value="1"/>
</dbReference>
<dbReference type="InterPro" id="IPR008991">
    <property type="entry name" value="Translation_prot_SH3-like_sf"/>
</dbReference>
<dbReference type="InterPro" id="IPR043425">
    <property type="entry name" value="NusG-like"/>
</dbReference>
<organism evidence="6 7">
    <name type="scientific">Devosia insulae DS-56</name>
    <dbReference type="NCBI Taxonomy" id="1116389"/>
    <lineage>
        <taxon>Bacteria</taxon>
        <taxon>Pseudomonadati</taxon>
        <taxon>Pseudomonadota</taxon>
        <taxon>Alphaproteobacteria</taxon>
        <taxon>Hyphomicrobiales</taxon>
        <taxon>Devosiaceae</taxon>
        <taxon>Devosia</taxon>
    </lineage>
</organism>
<dbReference type="CDD" id="cd06091">
    <property type="entry name" value="KOW_NusG"/>
    <property type="match status" value="1"/>
</dbReference>
<dbReference type="GO" id="GO:0031564">
    <property type="term" value="P:transcription antitermination"/>
    <property type="evidence" value="ECO:0007669"/>
    <property type="project" value="UniProtKB-KW"/>
</dbReference>
<keyword evidence="3 4" id="KW-0804">Transcription</keyword>
<keyword evidence="7" id="KW-1185">Reference proteome</keyword>
<protein>
    <recommendedName>
        <fullName evidence="4">Transcription termination/antitermination protein NusG</fullName>
    </recommendedName>
</protein>
<dbReference type="GO" id="GO:0006353">
    <property type="term" value="P:DNA-templated transcription termination"/>
    <property type="evidence" value="ECO:0007669"/>
    <property type="project" value="UniProtKB-KW"/>
</dbReference>
<dbReference type="InterPro" id="IPR036735">
    <property type="entry name" value="NGN_dom_sf"/>
</dbReference>
<feature type="domain" description="NusG-like N-terminal" evidence="5">
    <location>
        <begin position="3"/>
        <end position="96"/>
    </location>
</feature>
<evidence type="ECO:0000256" key="1">
    <source>
        <dbReference type="ARBA" id="ARBA00022814"/>
    </source>
</evidence>
<comment type="caution">
    <text evidence="6">The sequence shown here is derived from an EMBL/GenBank/DDBJ whole genome shotgun (WGS) entry which is preliminary data.</text>
</comment>
<evidence type="ECO:0000259" key="5">
    <source>
        <dbReference type="Pfam" id="PF02357"/>
    </source>
</evidence>
<sequence length="185" mass="20972">MAEWYALRTRAKGERLALRQLEQAGFEAYLPQYRIERFNRRLRVRKITTLCHFPRYLFVRMVRLEDTSKVLACSQVLELLPGRPHPPTPVPTGDVLALRDAETRQLFDDTDAARRLRGETTKQTLKAMQKRLTGKPVRVAAGPFTSFAGTVEAVDSLDRLKVLLDLFGRPTPVELGVGQVEELAA</sequence>
<keyword evidence="2 4" id="KW-0805">Transcription regulation</keyword>
<dbReference type="Pfam" id="PF02357">
    <property type="entry name" value="NusG"/>
    <property type="match status" value="1"/>
</dbReference>
<proteinExistence type="inferred from homology"/>
<comment type="similarity">
    <text evidence="4">Belongs to the NusG family.</text>
</comment>
<keyword evidence="1 4" id="KW-0889">Transcription antitermination</keyword>
<evidence type="ECO:0000313" key="6">
    <source>
        <dbReference type="EMBL" id="OEO28469.1"/>
    </source>
</evidence>
<dbReference type="InterPro" id="IPR014722">
    <property type="entry name" value="Rib_uL2_dom2"/>
</dbReference>
<evidence type="ECO:0000256" key="3">
    <source>
        <dbReference type="ARBA" id="ARBA00023163"/>
    </source>
</evidence>
<keyword evidence="4" id="KW-0806">Transcription termination</keyword>
<dbReference type="GO" id="GO:0032784">
    <property type="term" value="P:regulation of DNA-templated transcription elongation"/>
    <property type="evidence" value="ECO:0007669"/>
    <property type="project" value="InterPro"/>
</dbReference>
<dbReference type="InterPro" id="IPR015869">
    <property type="entry name" value="Transcrpt_antiterm_NusG_bac_CS"/>
</dbReference>
<dbReference type="SUPFAM" id="SSF50104">
    <property type="entry name" value="Translation proteins SH3-like domain"/>
    <property type="match status" value="1"/>
</dbReference>
<dbReference type="Gene3D" id="3.30.70.940">
    <property type="entry name" value="NusG, N-terminal domain"/>
    <property type="match status" value="1"/>
</dbReference>
<dbReference type="EMBL" id="LAJE02000373">
    <property type="protein sequence ID" value="OEO28469.1"/>
    <property type="molecule type" value="Genomic_DNA"/>
</dbReference>
<accession>A0A1E5XIQ1</accession>
<dbReference type="Gene3D" id="2.30.30.30">
    <property type="match status" value="1"/>
</dbReference>
<dbReference type="InterPro" id="IPR001062">
    <property type="entry name" value="Transcrpt_antiterm_NusG"/>
</dbReference>